<evidence type="ECO:0000256" key="5">
    <source>
        <dbReference type="ARBA" id="ARBA00022496"/>
    </source>
</evidence>
<evidence type="ECO:0000256" key="10">
    <source>
        <dbReference type="ARBA" id="ARBA00023136"/>
    </source>
</evidence>
<keyword evidence="9 14" id="KW-0798">TonB box</keyword>
<dbReference type="Pfam" id="PF07660">
    <property type="entry name" value="STN"/>
    <property type="match status" value="1"/>
</dbReference>
<dbReference type="InterPro" id="IPR011276">
    <property type="entry name" value="TonB_haem/Hb_rcpt"/>
</dbReference>
<dbReference type="SMART" id="SM00965">
    <property type="entry name" value="STN"/>
    <property type="match status" value="1"/>
</dbReference>
<dbReference type="SUPFAM" id="SSF56935">
    <property type="entry name" value="Porins"/>
    <property type="match status" value="1"/>
</dbReference>
<keyword evidence="6 12" id="KW-0812">Transmembrane</keyword>
<dbReference type="GO" id="GO:0015232">
    <property type="term" value="F:heme transmembrane transporter activity"/>
    <property type="evidence" value="ECO:0007669"/>
    <property type="project" value="InterPro"/>
</dbReference>
<dbReference type="InterPro" id="IPR039426">
    <property type="entry name" value="TonB-dep_rcpt-like"/>
</dbReference>
<keyword evidence="7" id="KW-0732">Signal</keyword>
<evidence type="ECO:0000256" key="1">
    <source>
        <dbReference type="ARBA" id="ARBA00004571"/>
    </source>
</evidence>
<keyword evidence="4 12" id="KW-1134">Transmembrane beta strand</keyword>
<accession>A0A4U0YYU8</accession>
<keyword evidence="17" id="KW-0675">Receptor</keyword>
<evidence type="ECO:0000313" key="17">
    <source>
        <dbReference type="EMBL" id="TKA98080.1"/>
    </source>
</evidence>
<comment type="similarity">
    <text evidence="2 12 14">Belongs to the TonB-dependent receptor family.</text>
</comment>
<dbReference type="InterPro" id="IPR010917">
    <property type="entry name" value="TonB_rcpt_CS"/>
</dbReference>
<protein>
    <submittedName>
        <fullName evidence="17">TonB-dependent receptor</fullName>
    </submittedName>
</protein>
<sequence>MGRSSMTKTGSGTTRDGGGSRKGLRAGTFRLAAGLLGAAVAAGLLALPAAAQSRDYAISAGRLSDVLAAYAAAAGVQLVYDPATLSNLASPGLSGSYTVQQGFARLLAGSGHHLRAAGSGNFILVPADGQASSLPADGSTLLPPLLIWRSQADDPYRTPGAVARLDADQLERRYSGAVGDLFKGTPGVIAANNHNGSKLDVNIRGMQGQNRVKVAIDGTQQTSTTWRGYAGVDERVYLDPDLIGGIDISKGPGGGAAGAGSTGGVVAIRTLEARDVVAEGEIQGWRLRFGSSDNATAPQTPGSFGQRDDAPGLDGRNHSGSLAYGYVGERFEMLLAVAQRKRGNYFAGRHGDTTYSHDGRAYLLSFTKPGEEAFNSSEESSTLMAKFGWTWGDAQRLSLGLTGHETQFGESMGSLLFQQDNGFRQVKLSDLTAKTYTLRYSHAPDDPLIDLKAGIWMSDVAGTTRAVTAALGGLEQWGYVPADEPRYAQTRTYGADVSNTSHFSVSGGALSLTYGASYQHEDIDGDTYCSRTFERDRCVWMTPSVGTREVASLFSSATWDFAADWRLEAGLRYDAWRLRDRSETAKAGSDRRDGGRLAPTIALSHDLTTELQFFARYAMGIRPPTLRETMVSDANAIPNPDLRQERSRSLEIGANFARDSAFLPGDSARLKFVWFNNRHRDYISRVTADPMPGQPVFTFANIDRAEFEGVELSGSYESHRLFAEVGANYYTDAEFCRNGDCGSGNVQTDYAANHVPPELSLSLTAGVKLFEERLSMGLQAQHAGKRLSAPTPQDRQRTAMWQPYTVVNLFASYEFSDSARLDLRIENAADRYYVDALDGWTPAPGRTLRLGVSATF</sequence>
<dbReference type="Gene3D" id="2.170.130.10">
    <property type="entry name" value="TonB-dependent receptor, plug domain"/>
    <property type="match status" value="1"/>
</dbReference>
<dbReference type="Proteomes" id="UP000306340">
    <property type="component" value="Unassembled WGS sequence"/>
</dbReference>
<evidence type="ECO:0000313" key="18">
    <source>
        <dbReference type="Proteomes" id="UP000306340"/>
    </source>
</evidence>
<keyword evidence="3 12" id="KW-0813">Transport</keyword>
<evidence type="ECO:0000256" key="9">
    <source>
        <dbReference type="ARBA" id="ARBA00023077"/>
    </source>
</evidence>
<organism evidence="17 18">
    <name type="scientific">Cereibacter changlensis</name>
    <dbReference type="NCBI Taxonomy" id="402884"/>
    <lineage>
        <taxon>Bacteria</taxon>
        <taxon>Pseudomonadati</taxon>
        <taxon>Pseudomonadota</taxon>
        <taxon>Alphaproteobacteria</taxon>
        <taxon>Rhodobacterales</taxon>
        <taxon>Paracoccaceae</taxon>
        <taxon>Cereibacter</taxon>
    </lineage>
</organism>
<dbReference type="GO" id="GO:0015344">
    <property type="term" value="F:siderophore uptake transmembrane transporter activity"/>
    <property type="evidence" value="ECO:0007669"/>
    <property type="project" value="TreeGrafter"/>
</dbReference>
<keyword evidence="8" id="KW-0408">Iron</keyword>
<dbReference type="Gene3D" id="3.55.50.30">
    <property type="match status" value="1"/>
</dbReference>
<feature type="region of interest" description="Disordered" evidence="15">
    <location>
        <begin position="1"/>
        <end position="22"/>
    </location>
</feature>
<dbReference type="Pfam" id="PF07715">
    <property type="entry name" value="Plug"/>
    <property type="match status" value="1"/>
</dbReference>
<keyword evidence="10 12" id="KW-0472">Membrane</keyword>
<evidence type="ECO:0000256" key="14">
    <source>
        <dbReference type="RuleBase" id="RU003357"/>
    </source>
</evidence>
<feature type="domain" description="Secretin/TonB short N-terminal" evidence="16">
    <location>
        <begin position="76"/>
        <end position="127"/>
    </location>
</feature>
<evidence type="ECO:0000256" key="2">
    <source>
        <dbReference type="ARBA" id="ARBA00009810"/>
    </source>
</evidence>
<evidence type="ECO:0000256" key="13">
    <source>
        <dbReference type="PROSITE-ProRule" id="PRU10144"/>
    </source>
</evidence>
<keyword evidence="5" id="KW-0406">Ion transport</keyword>
<dbReference type="InterPro" id="IPR011662">
    <property type="entry name" value="Secretin/TonB_short_N"/>
</dbReference>
<dbReference type="PROSITE" id="PS01156">
    <property type="entry name" value="TONB_DEPENDENT_REC_2"/>
    <property type="match status" value="1"/>
</dbReference>
<feature type="short sequence motif" description="TonB C-terminal box" evidence="13">
    <location>
        <begin position="839"/>
        <end position="856"/>
    </location>
</feature>
<evidence type="ECO:0000256" key="15">
    <source>
        <dbReference type="SAM" id="MobiDB-lite"/>
    </source>
</evidence>
<dbReference type="CDD" id="cd01347">
    <property type="entry name" value="ligand_gated_channel"/>
    <property type="match status" value="1"/>
</dbReference>
<dbReference type="InterPro" id="IPR036942">
    <property type="entry name" value="Beta-barrel_TonB_sf"/>
</dbReference>
<evidence type="ECO:0000256" key="4">
    <source>
        <dbReference type="ARBA" id="ARBA00022452"/>
    </source>
</evidence>
<evidence type="ECO:0000256" key="3">
    <source>
        <dbReference type="ARBA" id="ARBA00022448"/>
    </source>
</evidence>
<dbReference type="PANTHER" id="PTHR30069">
    <property type="entry name" value="TONB-DEPENDENT OUTER MEMBRANE RECEPTOR"/>
    <property type="match status" value="1"/>
</dbReference>
<feature type="compositionally biased region" description="Polar residues" evidence="15">
    <location>
        <begin position="291"/>
        <end position="303"/>
    </location>
</feature>
<dbReference type="EMBL" id="SWAU01000012">
    <property type="protein sequence ID" value="TKA98080.1"/>
    <property type="molecule type" value="Genomic_DNA"/>
</dbReference>
<dbReference type="Pfam" id="PF00593">
    <property type="entry name" value="TonB_dep_Rec_b-barrel"/>
    <property type="match status" value="1"/>
</dbReference>
<keyword evidence="11 12" id="KW-0998">Cell outer membrane</keyword>
<dbReference type="PROSITE" id="PS52016">
    <property type="entry name" value="TONB_DEPENDENT_REC_3"/>
    <property type="match status" value="1"/>
</dbReference>
<evidence type="ECO:0000256" key="11">
    <source>
        <dbReference type="ARBA" id="ARBA00023237"/>
    </source>
</evidence>
<reference evidence="17 18" key="1">
    <citation type="submission" date="2019-04" db="EMBL/GenBank/DDBJ databases">
        <title>Crypto-aerobic microbial life in anoxic (sulfidic) marine sediments.</title>
        <authorList>
            <person name="Bhattacharya S."/>
            <person name="Roy C."/>
            <person name="Mondal N."/>
            <person name="Sarkar J."/>
            <person name="Mandal S."/>
            <person name="Rameez M.J."/>
            <person name="Ghosh W."/>
        </authorList>
    </citation>
    <scope>NUCLEOTIDE SEQUENCE [LARGE SCALE GENOMIC DNA]</scope>
    <source>
        <strain evidence="17 18">SBBC</strain>
    </source>
</reference>
<keyword evidence="5" id="KW-0410">Iron transport</keyword>
<proteinExistence type="inferred from homology"/>
<feature type="region of interest" description="Disordered" evidence="15">
    <location>
        <begin position="289"/>
        <end position="315"/>
    </location>
</feature>
<dbReference type="InterPro" id="IPR037066">
    <property type="entry name" value="Plug_dom_sf"/>
</dbReference>
<name>A0A4U0YYU8_9RHOB</name>
<dbReference type="AlphaFoldDB" id="A0A4U0YYU8"/>
<dbReference type="PANTHER" id="PTHR30069:SF41">
    <property type="entry name" value="HEME_HEMOPEXIN UTILIZATION PROTEIN C"/>
    <property type="match status" value="1"/>
</dbReference>
<dbReference type="InterPro" id="IPR012910">
    <property type="entry name" value="Plug_dom"/>
</dbReference>
<comment type="caution">
    <text evidence="17">The sequence shown here is derived from an EMBL/GenBank/DDBJ whole genome shotgun (WGS) entry which is preliminary data.</text>
</comment>
<dbReference type="GO" id="GO:0009279">
    <property type="term" value="C:cell outer membrane"/>
    <property type="evidence" value="ECO:0007669"/>
    <property type="project" value="UniProtKB-SubCell"/>
</dbReference>
<comment type="subcellular location">
    <subcellularLocation>
        <location evidence="1 12">Cell outer membrane</location>
        <topology evidence="1 12">Multi-pass membrane protein</topology>
    </subcellularLocation>
</comment>
<gene>
    <name evidence="17" type="ORF">FAZ78_02585</name>
</gene>
<evidence type="ECO:0000256" key="12">
    <source>
        <dbReference type="PROSITE-ProRule" id="PRU01360"/>
    </source>
</evidence>
<evidence type="ECO:0000256" key="7">
    <source>
        <dbReference type="ARBA" id="ARBA00022729"/>
    </source>
</evidence>
<evidence type="ECO:0000256" key="8">
    <source>
        <dbReference type="ARBA" id="ARBA00023004"/>
    </source>
</evidence>
<evidence type="ECO:0000259" key="16">
    <source>
        <dbReference type="SMART" id="SM00965"/>
    </source>
</evidence>
<evidence type="ECO:0000256" key="6">
    <source>
        <dbReference type="ARBA" id="ARBA00022692"/>
    </source>
</evidence>
<dbReference type="GO" id="GO:0044718">
    <property type="term" value="P:siderophore transmembrane transport"/>
    <property type="evidence" value="ECO:0007669"/>
    <property type="project" value="TreeGrafter"/>
</dbReference>
<dbReference type="InterPro" id="IPR000531">
    <property type="entry name" value="Beta-barrel_TonB"/>
</dbReference>
<dbReference type="Gene3D" id="2.40.170.20">
    <property type="entry name" value="TonB-dependent receptor, beta-barrel domain"/>
    <property type="match status" value="1"/>
</dbReference>
<dbReference type="NCBIfam" id="TIGR01785">
    <property type="entry name" value="TonB-hemin"/>
    <property type="match status" value="1"/>
</dbReference>